<name>A0ABN7VYK0_GIGMA</name>
<organism evidence="1 2">
    <name type="scientific">Gigaspora margarita</name>
    <dbReference type="NCBI Taxonomy" id="4874"/>
    <lineage>
        <taxon>Eukaryota</taxon>
        <taxon>Fungi</taxon>
        <taxon>Fungi incertae sedis</taxon>
        <taxon>Mucoromycota</taxon>
        <taxon>Glomeromycotina</taxon>
        <taxon>Glomeromycetes</taxon>
        <taxon>Diversisporales</taxon>
        <taxon>Gigasporaceae</taxon>
        <taxon>Gigaspora</taxon>
    </lineage>
</organism>
<proteinExistence type="predicted"/>
<reference evidence="1 2" key="1">
    <citation type="submission" date="2021-06" db="EMBL/GenBank/DDBJ databases">
        <authorList>
            <person name="Kallberg Y."/>
            <person name="Tangrot J."/>
            <person name="Rosling A."/>
        </authorList>
    </citation>
    <scope>NUCLEOTIDE SEQUENCE [LARGE SCALE GENOMIC DNA]</scope>
    <source>
        <strain evidence="1 2">120-4 pot B 10/14</strain>
    </source>
</reference>
<evidence type="ECO:0000313" key="2">
    <source>
        <dbReference type="Proteomes" id="UP000789901"/>
    </source>
</evidence>
<comment type="caution">
    <text evidence="1">The sequence shown here is derived from an EMBL/GenBank/DDBJ whole genome shotgun (WGS) entry which is preliminary data.</text>
</comment>
<dbReference type="EMBL" id="CAJVQB010025706">
    <property type="protein sequence ID" value="CAG8806995.1"/>
    <property type="molecule type" value="Genomic_DNA"/>
</dbReference>
<dbReference type="Proteomes" id="UP000789901">
    <property type="component" value="Unassembled WGS sequence"/>
</dbReference>
<accession>A0ABN7VYK0</accession>
<protein>
    <submittedName>
        <fullName evidence="1">15938_t:CDS:1</fullName>
    </submittedName>
</protein>
<evidence type="ECO:0000313" key="1">
    <source>
        <dbReference type="EMBL" id="CAG8806995.1"/>
    </source>
</evidence>
<sequence>MSTIEIMRIKPMSTMEIIEQRVSIGFVSSFTTHYRGAQHLFVLKIKENQYNLEIYLELECTNQFIGQTPDDVWKEVGIHKKHTGSYIFEVTDELVREQIEMLKNKSPKCISND</sequence>
<gene>
    <name evidence="1" type="ORF">GMARGA_LOCUS24412</name>
</gene>
<keyword evidence="2" id="KW-1185">Reference proteome</keyword>